<dbReference type="InterPro" id="IPR001810">
    <property type="entry name" value="F-box_dom"/>
</dbReference>
<dbReference type="PANTHER" id="PTHR31006:SF8">
    <property type="entry name" value="F-BOX DOMAIN-CONTAINING PROTEIN-RELATED"/>
    <property type="match status" value="1"/>
</dbReference>
<dbReference type="AlphaFoldDB" id="A8XBB2"/>
<protein>
    <submittedName>
        <fullName evidence="2">Protein CBG10476</fullName>
    </submittedName>
</protein>
<accession>A8XBB2</accession>
<keyword evidence="3" id="KW-1185">Reference proteome</keyword>
<dbReference type="InParanoid" id="A8XBB2"/>
<dbReference type="WormBase" id="CBG10476">
    <property type="protein sequence ID" value="CBP41303"/>
    <property type="gene ID" value="WBGene00031860"/>
</dbReference>
<evidence type="ECO:0000313" key="4">
    <source>
        <dbReference type="WormBase" id="CBG10476"/>
    </source>
</evidence>
<gene>
    <name evidence="2 4" type="ORF">CBG10476</name>
    <name evidence="2" type="ORF">CBG_10476</name>
</gene>
<dbReference type="InterPro" id="IPR042317">
    <property type="entry name" value="She-1-like"/>
</dbReference>
<dbReference type="Proteomes" id="UP000008549">
    <property type="component" value="Unassembled WGS sequence"/>
</dbReference>
<dbReference type="GeneID" id="8577810"/>
<reference evidence="2 3" key="2">
    <citation type="journal article" date="2011" name="PLoS Genet.">
        <title>Caenorhabditis briggsae recombinant inbred line genotypes reveal inter-strain incompatibility and the evolution of recombination.</title>
        <authorList>
            <person name="Ross J.A."/>
            <person name="Koboldt D.C."/>
            <person name="Staisch J.E."/>
            <person name="Chamberlin H.M."/>
            <person name="Gupta B.P."/>
            <person name="Miller R.D."/>
            <person name="Baird S.E."/>
            <person name="Haag E.S."/>
        </authorList>
    </citation>
    <scope>NUCLEOTIDE SEQUENCE [LARGE SCALE GENOMIC DNA]</scope>
    <source>
        <strain evidence="2 3">AF16</strain>
    </source>
</reference>
<dbReference type="PANTHER" id="PTHR31006">
    <property type="entry name" value="F-BOX DOMAIN-CONTAINING PROTEIN-RELATED-RELATED"/>
    <property type="match status" value="1"/>
</dbReference>
<name>A8XBB2_CAEBR</name>
<dbReference type="HOGENOM" id="CLU_525010_0_0_1"/>
<dbReference type="EMBL" id="HE600935">
    <property type="protein sequence ID" value="CAP29892.1"/>
    <property type="molecule type" value="Genomic_DNA"/>
</dbReference>
<evidence type="ECO:0000313" key="2">
    <source>
        <dbReference type="EMBL" id="CAP29892.1"/>
    </source>
</evidence>
<dbReference type="Pfam" id="PF00646">
    <property type="entry name" value="F-box"/>
    <property type="match status" value="1"/>
</dbReference>
<reference evidence="2 3" key="1">
    <citation type="journal article" date="2003" name="PLoS Biol.">
        <title>The genome sequence of Caenorhabditis briggsae: a platform for comparative genomics.</title>
        <authorList>
            <person name="Stein L.D."/>
            <person name="Bao Z."/>
            <person name="Blasiar D."/>
            <person name="Blumenthal T."/>
            <person name="Brent M.R."/>
            <person name="Chen N."/>
            <person name="Chinwalla A."/>
            <person name="Clarke L."/>
            <person name="Clee C."/>
            <person name="Coghlan A."/>
            <person name="Coulson A."/>
            <person name="D'Eustachio P."/>
            <person name="Fitch D.H."/>
            <person name="Fulton L.A."/>
            <person name="Fulton R.E."/>
            <person name="Griffiths-Jones S."/>
            <person name="Harris T.W."/>
            <person name="Hillier L.W."/>
            <person name="Kamath R."/>
            <person name="Kuwabara P.E."/>
            <person name="Mardis E.R."/>
            <person name="Marra M.A."/>
            <person name="Miner T.L."/>
            <person name="Minx P."/>
            <person name="Mullikin J.C."/>
            <person name="Plumb R.W."/>
            <person name="Rogers J."/>
            <person name="Schein J.E."/>
            <person name="Sohrmann M."/>
            <person name="Spieth J."/>
            <person name="Stajich J.E."/>
            <person name="Wei C."/>
            <person name="Willey D."/>
            <person name="Wilson R.K."/>
            <person name="Durbin R."/>
            <person name="Waterston R.H."/>
        </authorList>
    </citation>
    <scope>NUCLEOTIDE SEQUENCE [LARGE SCALE GENOMIC DNA]</scope>
    <source>
        <strain evidence="2 3">AF16</strain>
    </source>
</reference>
<feature type="domain" description="F-box" evidence="1">
    <location>
        <begin position="7"/>
        <end position="47"/>
    </location>
</feature>
<dbReference type="RefSeq" id="XP_002635816.1">
    <property type="nucleotide sequence ID" value="XM_002635770.1"/>
</dbReference>
<dbReference type="SMART" id="SM00256">
    <property type="entry name" value="FBOX"/>
    <property type="match status" value="1"/>
</dbReference>
<sequence>MPSWKTVPDDVKKEILEFLDYESRCSMRLCSKKDYNLVDATSFKAKNFAISEVFSNMDSNKTQIRVDIDNFTIWFIGKENQTRVDRGWDGNVLEEFSEIKSENRYIVIRRFLDRWHQRFGIIHAEKFDQPPSAHWKIKCDKLTMYELRGGHDITWLDQCVSSKFEKLEITRTHGPPLPIDRRILGTSKSLRIGVDCNMSDEQLDSVKAPDFYVKSDGIKGSGIRRVLENFLKNGQMEDRTEITVALPENFEFKKLVPENVSYRSLEIPEWSSSVFEVKLFGGFENVHGIQNPKKLRVRYTPDKAEVSCEVWKRPRSESLPIIENYDSDNYPFLPNYCRIKKVGPENLKGVAFFGLKIIRKSAARTTWKSFIKMKSCLLIVGILFSKLLFNQVQITVQAKVCCLVLTRELLEGAGLTFFEILGADRRAYEDSKSVKKISKMLTNSQICCSSKIFQKIFSIFFCLWKVPIIWVQKIVNGQMRVLCQEHMFPAVCHRMPPMCLESSTVFSIKKTKKKLKKKF</sequence>
<dbReference type="CTD" id="8577810"/>
<dbReference type="eggNOG" id="ENOG502T2ZR">
    <property type="taxonomic scope" value="Eukaryota"/>
</dbReference>
<proteinExistence type="predicted"/>
<dbReference type="KEGG" id="cbr:CBG_10476"/>
<evidence type="ECO:0000259" key="1">
    <source>
        <dbReference type="SMART" id="SM00256"/>
    </source>
</evidence>
<organism evidence="2 3">
    <name type="scientific">Caenorhabditis briggsae</name>
    <dbReference type="NCBI Taxonomy" id="6238"/>
    <lineage>
        <taxon>Eukaryota</taxon>
        <taxon>Metazoa</taxon>
        <taxon>Ecdysozoa</taxon>
        <taxon>Nematoda</taxon>
        <taxon>Chromadorea</taxon>
        <taxon>Rhabditida</taxon>
        <taxon>Rhabditina</taxon>
        <taxon>Rhabditomorpha</taxon>
        <taxon>Rhabditoidea</taxon>
        <taxon>Rhabditidae</taxon>
        <taxon>Peloderinae</taxon>
        <taxon>Caenorhabditis</taxon>
    </lineage>
</organism>
<evidence type="ECO:0000313" key="3">
    <source>
        <dbReference type="Proteomes" id="UP000008549"/>
    </source>
</evidence>